<reference evidence="1 2" key="1">
    <citation type="submission" date="2020-08" db="EMBL/GenBank/DDBJ databases">
        <title>Bridging the membrane lipid divide: bacteria of the FCB group superphylum have the potential to synthesize archaeal ether lipids.</title>
        <authorList>
            <person name="Villanueva L."/>
            <person name="Von Meijenfeldt F.A.B."/>
            <person name="Westbye A.B."/>
            <person name="Yadav S."/>
            <person name="Hopmans E.C."/>
            <person name="Dutilh B.E."/>
            <person name="Sinninghe Damste J.S."/>
        </authorList>
    </citation>
    <scope>NUCLEOTIDE SEQUENCE [LARGE SCALE GENOMIC DNA]</scope>
    <source>
        <strain evidence="1">NIOZ-UU81</strain>
    </source>
</reference>
<dbReference type="PANTHER" id="PTHR12526">
    <property type="entry name" value="GLYCOSYLTRANSFERASE"/>
    <property type="match status" value="1"/>
</dbReference>
<gene>
    <name evidence="1" type="ORF">H8E79_05160</name>
</gene>
<dbReference type="SUPFAM" id="SSF53756">
    <property type="entry name" value="UDP-Glycosyltransferase/glycogen phosphorylase"/>
    <property type="match status" value="1"/>
</dbReference>
<sequence length="326" mass="36946">MHILIVHNSIIPAHKYGGTERVIWYLGKELVKQGHCVSYLVNAKSQCPFAKVIPFNETILISSQIPSDVDVVHFNGIEPDVNIKKPYVITQHGNLKENTHFDLNTIFVSKNHATRHNSMAFVHNGIDWDDYGKVDFKTPRKHFHFLAKAAWRIKNVAGAIKTITNTKQEKLVVLGGYRLNFKMGFRFTLSPRISFKGMVGGEDKYKWMRNSKGLLFPVKWHEPFGLALIESLYFGSPVFGTLYGSLPELITKDIGFLSNKRSELSEALENASHFEPQLCHQAAVDLYNAKIMANKYLSFYDLVLNGSPVNQEAPKVFPPDNPLVKD</sequence>
<protein>
    <submittedName>
        <fullName evidence="1">Glycosyltransferase</fullName>
    </submittedName>
</protein>
<evidence type="ECO:0000313" key="1">
    <source>
        <dbReference type="EMBL" id="MBC8208536.1"/>
    </source>
</evidence>
<accession>A0A8J6T9I0</accession>
<evidence type="ECO:0000313" key="2">
    <source>
        <dbReference type="Proteomes" id="UP000599024"/>
    </source>
</evidence>
<dbReference type="Gene3D" id="3.40.50.2000">
    <property type="entry name" value="Glycogen Phosphorylase B"/>
    <property type="match status" value="2"/>
</dbReference>
<dbReference type="AlphaFoldDB" id="A0A8J6T9I0"/>
<dbReference type="GO" id="GO:0016757">
    <property type="term" value="F:glycosyltransferase activity"/>
    <property type="evidence" value="ECO:0007669"/>
    <property type="project" value="InterPro"/>
</dbReference>
<dbReference type="PANTHER" id="PTHR12526:SF595">
    <property type="entry name" value="BLL5217 PROTEIN"/>
    <property type="match status" value="1"/>
</dbReference>
<comment type="caution">
    <text evidence="1">The sequence shown here is derived from an EMBL/GenBank/DDBJ whole genome shotgun (WGS) entry which is preliminary data.</text>
</comment>
<dbReference type="EMBL" id="JACNLK010000044">
    <property type="protein sequence ID" value="MBC8208536.1"/>
    <property type="molecule type" value="Genomic_DNA"/>
</dbReference>
<dbReference type="Proteomes" id="UP000599024">
    <property type="component" value="Unassembled WGS sequence"/>
</dbReference>
<proteinExistence type="predicted"/>
<organism evidence="1 2">
    <name type="scientific">Candidatus Desulfatifera sulfidica</name>
    <dbReference type="NCBI Taxonomy" id="2841691"/>
    <lineage>
        <taxon>Bacteria</taxon>
        <taxon>Pseudomonadati</taxon>
        <taxon>Thermodesulfobacteriota</taxon>
        <taxon>Desulfobulbia</taxon>
        <taxon>Desulfobulbales</taxon>
        <taxon>Desulfobulbaceae</taxon>
        <taxon>Candidatus Desulfatifera</taxon>
    </lineage>
</organism>
<name>A0A8J6T9I0_9BACT</name>
<dbReference type="Pfam" id="PF13692">
    <property type="entry name" value="Glyco_trans_1_4"/>
    <property type="match status" value="1"/>
</dbReference>